<dbReference type="KEGG" id="psel:GM415_11960"/>
<sequence>MFRWIKDKVEAFRAQRKLARQIQPKNFKRMAEEIRDLAVLASQLSPRGKEIQQLIRNVIIEMDRLRELADRPEFRRLSTGKKLLLRQGLQESREQLLESIESAPSPTDRLQ</sequence>
<name>A0A6I6JIM1_9BACT</name>
<protein>
    <submittedName>
        <fullName evidence="1">Uncharacterized protein</fullName>
    </submittedName>
</protein>
<keyword evidence="2" id="KW-1185">Reference proteome</keyword>
<evidence type="ECO:0000313" key="2">
    <source>
        <dbReference type="Proteomes" id="UP000428328"/>
    </source>
</evidence>
<dbReference type="RefSeq" id="WP_158948459.1">
    <property type="nucleotide sequence ID" value="NZ_CP046400.1"/>
</dbReference>
<reference evidence="1 2" key="1">
    <citation type="submission" date="2019-11" db="EMBL/GenBank/DDBJ databases">
        <authorList>
            <person name="Zheng R.K."/>
            <person name="Sun C.M."/>
        </authorList>
    </citation>
    <scope>NUCLEOTIDE SEQUENCE [LARGE SCALE GENOMIC DNA]</scope>
    <source>
        <strain evidence="1 2">SRB007</strain>
    </source>
</reference>
<dbReference type="AlphaFoldDB" id="A0A6I6JIM1"/>
<accession>A0A6I6JIM1</accession>
<evidence type="ECO:0000313" key="1">
    <source>
        <dbReference type="EMBL" id="QGY40808.1"/>
    </source>
</evidence>
<dbReference type="Proteomes" id="UP000428328">
    <property type="component" value="Chromosome"/>
</dbReference>
<dbReference type="EMBL" id="CP046400">
    <property type="protein sequence ID" value="QGY40808.1"/>
    <property type="molecule type" value="Genomic_DNA"/>
</dbReference>
<organism evidence="1 2">
    <name type="scientific">Pseudodesulfovibrio cashew</name>
    <dbReference type="NCBI Taxonomy" id="2678688"/>
    <lineage>
        <taxon>Bacteria</taxon>
        <taxon>Pseudomonadati</taxon>
        <taxon>Thermodesulfobacteriota</taxon>
        <taxon>Desulfovibrionia</taxon>
        <taxon>Desulfovibrionales</taxon>
        <taxon>Desulfovibrionaceae</taxon>
    </lineage>
</organism>
<gene>
    <name evidence="1" type="ORF">GM415_11960</name>
</gene>
<proteinExistence type="predicted"/>